<dbReference type="Proteomes" id="UP000839052">
    <property type="component" value="Chromosome"/>
</dbReference>
<evidence type="ECO:0000313" key="2">
    <source>
        <dbReference type="Proteomes" id="UP000839052"/>
    </source>
</evidence>
<accession>A0ABM8YZ15</accession>
<evidence type="ECO:0008006" key="3">
    <source>
        <dbReference type="Google" id="ProtNLM"/>
    </source>
</evidence>
<organism evidence="1 2">
    <name type="scientific">Candidatus Nitrotoga arctica</name>
    <dbReference type="NCBI Taxonomy" id="453162"/>
    <lineage>
        <taxon>Bacteria</taxon>
        <taxon>Pseudomonadati</taxon>
        <taxon>Pseudomonadota</taxon>
        <taxon>Betaproteobacteria</taxon>
        <taxon>Nitrosomonadales</taxon>
        <taxon>Gallionellaceae</taxon>
        <taxon>Candidatus Nitrotoga</taxon>
    </lineage>
</organism>
<keyword evidence="2" id="KW-1185">Reference proteome</keyword>
<evidence type="ECO:0000313" key="1">
    <source>
        <dbReference type="EMBL" id="CAG9932801.1"/>
    </source>
</evidence>
<gene>
    <name evidence="1" type="ORF">NTG6680_1548</name>
</gene>
<name>A0ABM8YZ15_9PROT</name>
<dbReference type="EMBL" id="OU912926">
    <property type="protein sequence ID" value="CAG9932801.1"/>
    <property type="molecule type" value="Genomic_DNA"/>
</dbReference>
<sequence>MIRASFPTVWLFLLTGVTAAAVNFFSRLLYNHWLDYSSSIIVAYLSAW</sequence>
<protein>
    <recommendedName>
        <fullName evidence="3">GtrA-like protein</fullName>
    </recommendedName>
</protein>
<proteinExistence type="predicted"/>
<reference evidence="1 2" key="1">
    <citation type="submission" date="2021-10" db="EMBL/GenBank/DDBJ databases">
        <authorList>
            <person name="Koch H."/>
        </authorList>
    </citation>
    <scope>NUCLEOTIDE SEQUENCE [LARGE SCALE GENOMIC DNA]</scope>
    <source>
        <strain evidence="1">6680</strain>
    </source>
</reference>